<dbReference type="AlphaFoldDB" id="A0A1L5F3X6"/>
<dbReference type="Gene3D" id="3.40.1580.10">
    <property type="entry name" value="SMI1/KNR4-like"/>
    <property type="match status" value="1"/>
</dbReference>
<sequence length="144" mass="17007">MTRNEVESILSKVLEKEEMQLDFLSNEDWNAIGNKFNCKFSDDFRFFIDLMSKYIFPGDIYNVATSKTNGNDSIIFVYDYEMKGGNWSQDLIPFYGIGNGDYFCLNVKECPNSKVYYYYHGDSRIEKYNDSFKEWIKDLPNFLS</sequence>
<dbReference type="SUPFAM" id="SSF160631">
    <property type="entry name" value="SMI1/KNR4-like"/>
    <property type="match status" value="1"/>
</dbReference>
<dbReference type="OrthoDB" id="2860275at2"/>
<evidence type="ECO:0000313" key="1">
    <source>
        <dbReference type="EMBL" id="APM37704.1"/>
    </source>
</evidence>
<gene>
    <name evidence="1" type="ORF">BS101_02535</name>
</gene>
<dbReference type="InterPro" id="IPR037883">
    <property type="entry name" value="Knr4/Smi1-like_sf"/>
</dbReference>
<dbReference type="EMBL" id="CP018335">
    <property type="protein sequence ID" value="APM37704.1"/>
    <property type="molecule type" value="Genomic_DNA"/>
</dbReference>
<name>A0A1L5F3X6_CLOKL</name>
<organism evidence="1 2">
    <name type="scientific">Clostridium kluyveri</name>
    <dbReference type="NCBI Taxonomy" id="1534"/>
    <lineage>
        <taxon>Bacteria</taxon>
        <taxon>Bacillati</taxon>
        <taxon>Bacillota</taxon>
        <taxon>Clostridia</taxon>
        <taxon>Eubacteriales</taxon>
        <taxon>Clostridiaceae</taxon>
        <taxon>Clostridium</taxon>
    </lineage>
</organism>
<reference evidence="1 2" key="1">
    <citation type="submission" date="2016-12" db="EMBL/GenBank/DDBJ databases">
        <title>Complete genome sequence of Clostridium kluyveri JZZ isolated from the pit mud of a Chinese flavor liquor-making factory.</title>
        <authorList>
            <person name="Wang Y."/>
        </authorList>
    </citation>
    <scope>NUCLEOTIDE SEQUENCE [LARGE SCALE GENOMIC DNA]</scope>
    <source>
        <strain evidence="1 2">JZZ</strain>
    </source>
</reference>
<protein>
    <submittedName>
        <fullName evidence="1">SMI1 / KNR4 family protein</fullName>
    </submittedName>
</protein>
<dbReference type="Pfam" id="PF14567">
    <property type="entry name" value="SUKH_5"/>
    <property type="match status" value="1"/>
</dbReference>
<proteinExistence type="predicted"/>
<dbReference type="Proteomes" id="UP000184604">
    <property type="component" value="Chromosome"/>
</dbReference>
<accession>A0A1L5F3X6</accession>
<evidence type="ECO:0000313" key="2">
    <source>
        <dbReference type="Proteomes" id="UP000184604"/>
    </source>
</evidence>
<dbReference type="RefSeq" id="WP_073537392.1">
    <property type="nucleotide sequence ID" value="NZ_CP018335.1"/>
</dbReference>